<reference evidence="7" key="2">
    <citation type="submission" date="2020-09" db="EMBL/GenBank/DDBJ databases">
        <authorList>
            <person name="Sun Q."/>
            <person name="Sedlacek I."/>
        </authorList>
    </citation>
    <scope>NUCLEOTIDE SEQUENCE</scope>
    <source>
        <strain evidence="7">CCM 8711</strain>
    </source>
</reference>
<dbReference type="InterPro" id="IPR011335">
    <property type="entry name" value="Restrct_endonuc-II-like"/>
</dbReference>
<sequence length="60" mass="6945">MAVKNNKPEMLLRKLLWNARYRYSLHAKVLPGKPDIIFKSNKKVIFIHGCFGMGTIAERT</sequence>
<evidence type="ECO:0000256" key="4">
    <source>
        <dbReference type="ARBA" id="ARBA00022801"/>
    </source>
</evidence>
<dbReference type="EMBL" id="BMDO01000012">
    <property type="protein sequence ID" value="GGI52399.1"/>
    <property type="molecule type" value="Genomic_DNA"/>
</dbReference>
<comment type="similarity">
    <text evidence="6">Belongs to the Vsr family.</text>
</comment>
<keyword evidence="8" id="KW-1185">Reference proteome</keyword>
<protein>
    <submittedName>
        <fullName evidence="7">Uncharacterized protein</fullName>
    </submittedName>
</protein>
<evidence type="ECO:0000256" key="6">
    <source>
        <dbReference type="ARBA" id="ARBA00029466"/>
    </source>
</evidence>
<evidence type="ECO:0000256" key="1">
    <source>
        <dbReference type="ARBA" id="ARBA00022722"/>
    </source>
</evidence>
<name>A0A917N3C9_9SPHI</name>
<evidence type="ECO:0000256" key="2">
    <source>
        <dbReference type="ARBA" id="ARBA00022759"/>
    </source>
</evidence>
<dbReference type="AlphaFoldDB" id="A0A917N3C9"/>
<evidence type="ECO:0000256" key="3">
    <source>
        <dbReference type="ARBA" id="ARBA00022763"/>
    </source>
</evidence>
<dbReference type="Gene3D" id="3.40.960.10">
    <property type="entry name" value="VSR Endonuclease"/>
    <property type="match status" value="1"/>
</dbReference>
<keyword evidence="5" id="KW-0234">DNA repair</keyword>
<evidence type="ECO:0000313" key="7">
    <source>
        <dbReference type="EMBL" id="GGI52399.1"/>
    </source>
</evidence>
<dbReference type="Proteomes" id="UP000662074">
    <property type="component" value="Unassembled WGS sequence"/>
</dbReference>
<dbReference type="InterPro" id="IPR004603">
    <property type="entry name" value="DNA_mismatch_endonuc_vsr"/>
</dbReference>
<gene>
    <name evidence="7" type="ORF">GCM10011425_36110</name>
</gene>
<dbReference type="GO" id="GO:0016787">
    <property type="term" value="F:hydrolase activity"/>
    <property type="evidence" value="ECO:0007669"/>
    <property type="project" value="UniProtKB-KW"/>
</dbReference>
<proteinExistence type="inferred from homology"/>
<accession>A0A917N3C9</accession>
<keyword evidence="3" id="KW-0227">DNA damage</keyword>
<reference evidence="7" key="1">
    <citation type="journal article" date="2014" name="Int. J. Syst. Evol. Microbiol.">
        <title>Complete genome sequence of Corynebacterium casei LMG S-19264T (=DSM 44701T), isolated from a smear-ripened cheese.</title>
        <authorList>
            <consortium name="US DOE Joint Genome Institute (JGI-PGF)"/>
            <person name="Walter F."/>
            <person name="Albersmeier A."/>
            <person name="Kalinowski J."/>
            <person name="Ruckert C."/>
        </authorList>
    </citation>
    <scope>NUCLEOTIDE SEQUENCE</scope>
    <source>
        <strain evidence="7">CCM 8711</strain>
    </source>
</reference>
<keyword evidence="4" id="KW-0378">Hydrolase</keyword>
<keyword evidence="1" id="KW-0540">Nuclease</keyword>
<dbReference type="GO" id="GO:0006298">
    <property type="term" value="P:mismatch repair"/>
    <property type="evidence" value="ECO:0007669"/>
    <property type="project" value="InterPro"/>
</dbReference>
<dbReference type="RefSeq" id="WP_373867854.1">
    <property type="nucleotide sequence ID" value="NZ_BMDO01000012.1"/>
</dbReference>
<evidence type="ECO:0000313" key="8">
    <source>
        <dbReference type="Proteomes" id="UP000662074"/>
    </source>
</evidence>
<evidence type="ECO:0000256" key="5">
    <source>
        <dbReference type="ARBA" id="ARBA00023204"/>
    </source>
</evidence>
<dbReference type="SUPFAM" id="SSF52980">
    <property type="entry name" value="Restriction endonuclease-like"/>
    <property type="match status" value="1"/>
</dbReference>
<organism evidence="7 8">
    <name type="scientific">Mucilaginibacter galii</name>
    <dbReference type="NCBI Taxonomy" id="2005073"/>
    <lineage>
        <taxon>Bacteria</taxon>
        <taxon>Pseudomonadati</taxon>
        <taxon>Bacteroidota</taxon>
        <taxon>Sphingobacteriia</taxon>
        <taxon>Sphingobacteriales</taxon>
        <taxon>Sphingobacteriaceae</taxon>
        <taxon>Mucilaginibacter</taxon>
    </lineage>
</organism>
<dbReference type="Pfam" id="PF03852">
    <property type="entry name" value="Vsr"/>
    <property type="match status" value="1"/>
</dbReference>
<comment type="caution">
    <text evidence="7">The sequence shown here is derived from an EMBL/GenBank/DDBJ whole genome shotgun (WGS) entry which is preliminary data.</text>
</comment>
<keyword evidence="2" id="KW-0255">Endonuclease</keyword>
<dbReference type="GO" id="GO:0004519">
    <property type="term" value="F:endonuclease activity"/>
    <property type="evidence" value="ECO:0007669"/>
    <property type="project" value="UniProtKB-KW"/>
</dbReference>